<keyword evidence="8" id="KW-0492">Microsome</keyword>
<dbReference type="CDD" id="cd20628">
    <property type="entry name" value="CYP4"/>
    <property type="match status" value="1"/>
</dbReference>
<dbReference type="PANTHER" id="PTHR24291">
    <property type="entry name" value="CYTOCHROME P450 FAMILY 4"/>
    <property type="match status" value="1"/>
</dbReference>
<dbReference type="EMBL" id="JAVRJZ010000003">
    <property type="protein sequence ID" value="KAK2725033.1"/>
    <property type="molecule type" value="Genomic_DNA"/>
</dbReference>
<evidence type="ECO:0000256" key="13">
    <source>
        <dbReference type="PIRSR" id="PIRSR602401-1"/>
    </source>
</evidence>
<evidence type="ECO:0000256" key="12">
    <source>
        <dbReference type="ARBA" id="ARBA00023136"/>
    </source>
</evidence>
<dbReference type="PANTHER" id="PTHR24291:SF189">
    <property type="entry name" value="CYTOCHROME P450 4C3-RELATED"/>
    <property type="match status" value="1"/>
</dbReference>
<dbReference type="InterPro" id="IPR001128">
    <property type="entry name" value="Cyt_P450"/>
</dbReference>
<dbReference type="Proteomes" id="UP001187531">
    <property type="component" value="Unassembled WGS sequence"/>
</dbReference>
<reference evidence="15" key="1">
    <citation type="submission" date="2023-07" db="EMBL/GenBank/DDBJ databases">
        <title>Chromosome-level genome assembly of Artemia franciscana.</title>
        <authorList>
            <person name="Jo E."/>
        </authorList>
    </citation>
    <scope>NUCLEOTIDE SEQUENCE</scope>
    <source>
        <tissue evidence="15">Whole body</tissue>
    </source>
</reference>
<evidence type="ECO:0000256" key="8">
    <source>
        <dbReference type="ARBA" id="ARBA00022848"/>
    </source>
</evidence>
<keyword evidence="9 14" id="KW-0560">Oxidoreductase</keyword>
<dbReference type="Gene3D" id="1.10.630.10">
    <property type="entry name" value="Cytochrome P450"/>
    <property type="match status" value="1"/>
</dbReference>
<name>A0AA88I9F5_ARTSF</name>
<keyword evidence="5 13" id="KW-0349">Heme</keyword>
<evidence type="ECO:0000256" key="9">
    <source>
        <dbReference type="ARBA" id="ARBA00023002"/>
    </source>
</evidence>
<dbReference type="GO" id="GO:0004497">
    <property type="term" value="F:monooxygenase activity"/>
    <property type="evidence" value="ECO:0007669"/>
    <property type="project" value="UniProtKB-KW"/>
</dbReference>
<comment type="subcellular location">
    <subcellularLocation>
        <location evidence="3">Endoplasmic reticulum membrane</location>
        <topology evidence="3">Peripheral membrane protein</topology>
    </subcellularLocation>
    <subcellularLocation>
        <location evidence="2">Microsome membrane</location>
        <topology evidence="2">Peripheral membrane protein</topology>
    </subcellularLocation>
</comment>
<comment type="similarity">
    <text evidence="4 14">Belongs to the cytochrome P450 family.</text>
</comment>
<keyword evidence="6 13" id="KW-0479">Metal-binding</keyword>
<evidence type="ECO:0000256" key="14">
    <source>
        <dbReference type="RuleBase" id="RU000461"/>
    </source>
</evidence>
<dbReference type="GO" id="GO:0020037">
    <property type="term" value="F:heme binding"/>
    <property type="evidence" value="ECO:0007669"/>
    <property type="project" value="InterPro"/>
</dbReference>
<dbReference type="Pfam" id="PF00067">
    <property type="entry name" value="p450"/>
    <property type="match status" value="1"/>
</dbReference>
<dbReference type="PRINTS" id="PR00385">
    <property type="entry name" value="P450"/>
</dbReference>
<dbReference type="InterPro" id="IPR017972">
    <property type="entry name" value="Cyt_P450_CS"/>
</dbReference>
<keyword evidence="12" id="KW-0472">Membrane</keyword>
<dbReference type="GO" id="GO:0016705">
    <property type="term" value="F:oxidoreductase activity, acting on paired donors, with incorporation or reduction of molecular oxygen"/>
    <property type="evidence" value="ECO:0007669"/>
    <property type="project" value="InterPro"/>
</dbReference>
<evidence type="ECO:0000256" key="1">
    <source>
        <dbReference type="ARBA" id="ARBA00001971"/>
    </source>
</evidence>
<dbReference type="InterPro" id="IPR036396">
    <property type="entry name" value="Cyt_P450_sf"/>
</dbReference>
<keyword evidence="11 14" id="KW-0503">Monooxygenase</keyword>
<evidence type="ECO:0000256" key="5">
    <source>
        <dbReference type="ARBA" id="ARBA00022617"/>
    </source>
</evidence>
<evidence type="ECO:0000256" key="10">
    <source>
        <dbReference type="ARBA" id="ARBA00023004"/>
    </source>
</evidence>
<comment type="cofactor">
    <cofactor evidence="1 13">
        <name>heme</name>
        <dbReference type="ChEBI" id="CHEBI:30413"/>
    </cofactor>
</comment>
<evidence type="ECO:0000256" key="6">
    <source>
        <dbReference type="ARBA" id="ARBA00022723"/>
    </source>
</evidence>
<feature type="binding site" description="axial binding residue" evidence="13">
    <location>
        <position position="442"/>
    </location>
    <ligand>
        <name>heme</name>
        <dbReference type="ChEBI" id="CHEBI:30413"/>
    </ligand>
    <ligandPart>
        <name>Fe</name>
        <dbReference type="ChEBI" id="CHEBI:18248"/>
    </ligandPart>
</feature>
<dbReference type="GO" id="GO:0005789">
    <property type="term" value="C:endoplasmic reticulum membrane"/>
    <property type="evidence" value="ECO:0007669"/>
    <property type="project" value="UniProtKB-SubCell"/>
</dbReference>
<comment type="caution">
    <text evidence="15">The sequence shown here is derived from an EMBL/GenBank/DDBJ whole genome shotgun (WGS) entry which is preliminary data.</text>
</comment>
<keyword evidence="16" id="KW-1185">Reference proteome</keyword>
<evidence type="ECO:0000313" key="15">
    <source>
        <dbReference type="EMBL" id="KAK2725033.1"/>
    </source>
</evidence>
<evidence type="ECO:0000256" key="11">
    <source>
        <dbReference type="ARBA" id="ARBA00023033"/>
    </source>
</evidence>
<accession>A0AA88I9F5</accession>
<dbReference type="GO" id="GO:0005506">
    <property type="term" value="F:iron ion binding"/>
    <property type="evidence" value="ECO:0007669"/>
    <property type="project" value="InterPro"/>
</dbReference>
<evidence type="ECO:0008006" key="17">
    <source>
        <dbReference type="Google" id="ProtNLM"/>
    </source>
</evidence>
<evidence type="ECO:0000256" key="7">
    <source>
        <dbReference type="ARBA" id="ARBA00022824"/>
    </source>
</evidence>
<organism evidence="15 16">
    <name type="scientific">Artemia franciscana</name>
    <name type="common">Brine shrimp</name>
    <name type="synonym">Artemia sanfranciscana</name>
    <dbReference type="NCBI Taxonomy" id="6661"/>
    <lineage>
        <taxon>Eukaryota</taxon>
        <taxon>Metazoa</taxon>
        <taxon>Ecdysozoa</taxon>
        <taxon>Arthropoda</taxon>
        <taxon>Crustacea</taxon>
        <taxon>Branchiopoda</taxon>
        <taxon>Anostraca</taxon>
        <taxon>Artemiidae</taxon>
        <taxon>Artemia</taxon>
    </lineage>
</organism>
<proteinExistence type="inferred from homology"/>
<dbReference type="PRINTS" id="PR00463">
    <property type="entry name" value="EP450I"/>
</dbReference>
<dbReference type="InterPro" id="IPR050196">
    <property type="entry name" value="Cytochrome_P450_Monoox"/>
</dbReference>
<dbReference type="PROSITE" id="PS00086">
    <property type="entry name" value="CYTOCHROME_P450"/>
    <property type="match status" value="1"/>
</dbReference>
<gene>
    <name evidence="15" type="ORF">QYM36_001478</name>
</gene>
<evidence type="ECO:0000256" key="3">
    <source>
        <dbReference type="ARBA" id="ARBA00004406"/>
    </source>
</evidence>
<protein>
    <recommendedName>
        <fullName evidence="17">Cytochrome P450</fullName>
    </recommendedName>
</protein>
<dbReference type="SUPFAM" id="SSF48264">
    <property type="entry name" value="Cytochrome P450"/>
    <property type="match status" value="1"/>
</dbReference>
<sequence length="496" mass="56790">MIRRVFIAFIACAAGVECIKYVVQLIKVYHKVKRIPGPKAYPIIGNLLDVIANLRDTIPPFFIEYPKKYGRLYRMWLGPQARIAICGAKYAETIFSSQKYMEKSKDYDLLRPWLGDGLLLSSGNKWRSRRRLLTPAFHFRTLDVFLPTFLENSSIFVDMLEKHSAHGAAIDIFHLAGLCTLDIICECAMGVKVNAQEEDDSEYVVAVKKIAEIVVDRGFRPHLYPDFIFNLTSMAREQQKCLKILHKFTQDVIRKRREDILAGDLEDEDSVKNFLDLLIMAQLKGTAISDAGIQEEVDTFMFEGHDTTATAIAWCLYLLGQNPDVQEKLRDEIEMVLGTNNNYEYELQDFSKLKYLECCIKETLRLYPSVPAIFRNVPVDTALGEYVVPAGTQVALLLYAIHRDPEHYHEPEKFIPERFFSDEVSKRHPYAYVPFSAGARNCIGQKFAFLVQKAVISTVVRHFDIVSVDKIEDTKPKALLVIKPLNGLNILLKRRH</sequence>
<evidence type="ECO:0000256" key="2">
    <source>
        <dbReference type="ARBA" id="ARBA00004174"/>
    </source>
</evidence>
<evidence type="ECO:0000256" key="4">
    <source>
        <dbReference type="ARBA" id="ARBA00010617"/>
    </source>
</evidence>
<dbReference type="InterPro" id="IPR002401">
    <property type="entry name" value="Cyt_P450_E_grp-I"/>
</dbReference>
<dbReference type="AlphaFoldDB" id="A0AA88I9F5"/>
<evidence type="ECO:0000313" key="16">
    <source>
        <dbReference type="Proteomes" id="UP001187531"/>
    </source>
</evidence>
<dbReference type="FunFam" id="1.10.630.10:FF:000182">
    <property type="entry name" value="Cytochrome P450 3A4"/>
    <property type="match status" value="1"/>
</dbReference>
<keyword evidence="7" id="KW-0256">Endoplasmic reticulum</keyword>
<keyword evidence="10 13" id="KW-0408">Iron</keyword>